<evidence type="ECO:0000313" key="6">
    <source>
        <dbReference type="Proteomes" id="UP000705283"/>
    </source>
</evidence>
<dbReference type="GO" id="GO:0004030">
    <property type="term" value="F:aldehyde dehydrogenase [NAD(P)+] activity"/>
    <property type="evidence" value="ECO:0007669"/>
    <property type="project" value="InterPro"/>
</dbReference>
<dbReference type="InterPro" id="IPR015590">
    <property type="entry name" value="Aldehyde_DH_dom"/>
</dbReference>
<feature type="domain" description="Aldehyde dehydrogenase" evidence="4">
    <location>
        <begin position="3"/>
        <end position="453"/>
    </location>
</feature>
<dbReference type="FunFam" id="3.40.605.10:FF:000012">
    <property type="entry name" value="NAD-dependent succinate-semialdehyde dehydrogenase"/>
    <property type="match status" value="1"/>
</dbReference>
<sequence>MPYQTINPFNNQLIKEYQTHNDKQVEQALETAHQLYKSDWAQGEIKQRLKVLHKLSDLMSSRIDELAKVVSVEMGKLIEQSRAEVQICADIAKYYADNAEEFLKPVPYKSSLGEAWVEHSPTGVIMAVEPWNFPFYQLMRVLAPNLASGNSVLVKHASIVPHCAETFEKLVNEAGAPKGAYTNLFISQDQVSNIIDDDRVQGVALTGSEKAGAVVASRAAGKLKKSTLELGGNDIFAVLEDADIDHAAKVGAQARIANAGQVCTAAKRFIIHEKVADEFLKKFTQHFKDLKIGDPLDAKTTLGPLSSADALKTLTKQVKEAVKHGAKVHIGGEAVSDNPGNFYQATILTGITRDNPAYFEEFFGPVAQVYVVKNDEELVKLANDSNYGLGGALFTRDLNRARKLATKIETGMVYVNSLTDTAPELPFGGVKRSGFGRELSDLGIKEFVNQKLVVLAGKS</sequence>
<proteinExistence type="inferred from homology"/>
<accession>A0AA40WYQ8</accession>
<dbReference type="GO" id="GO:0004777">
    <property type="term" value="F:succinate-semialdehyde dehydrogenase (NAD+) activity"/>
    <property type="evidence" value="ECO:0007669"/>
    <property type="project" value="TreeGrafter"/>
</dbReference>
<dbReference type="CDD" id="cd07100">
    <property type="entry name" value="ALDH_SSADH1_GabD1"/>
    <property type="match status" value="1"/>
</dbReference>
<dbReference type="InterPro" id="IPR044148">
    <property type="entry name" value="ALDH_GabD1-like"/>
</dbReference>
<dbReference type="EMBL" id="JADMKS010000001">
    <property type="protein sequence ID" value="MBF6635497.1"/>
    <property type="molecule type" value="Genomic_DNA"/>
</dbReference>
<dbReference type="InterPro" id="IPR047110">
    <property type="entry name" value="GABD/Sad-like"/>
</dbReference>
<dbReference type="Pfam" id="PF00171">
    <property type="entry name" value="Aldedh"/>
    <property type="match status" value="1"/>
</dbReference>
<comment type="caution">
    <text evidence="5">The sequence shown here is derived from an EMBL/GenBank/DDBJ whole genome shotgun (WGS) entry which is preliminary data.</text>
</comment>
<dbReference type="PANTHER" id="PTHR43217">
    <property type="entry name" value="SUCCINATE SEMIALDEHYDE DEHYDROGENASE [NAD(P)+] SAD"/>
    <property type="match status" value="1"/>
</dbReference>
<evidence type="ECO:0000259" key="4">
    <source>
        <dbReference type="Pfam" id="PF00171"/>
    </source>
</evidence>
<gene>
    <name evidence="5" type="ORF">ITX54_02310</name>
</gene>
<evidence type="ECO:0000256" key="3">
    <source>
        <dbReference type="ARBA" id="ARBA00023002"/>
    </source>
</evidence>
<dbReference type="PANTHER" id="PTHR43217:SF2">
    <property type="entry name" value="SUCCINATE-SEMIALDEHYDE DEHYDROGENASE [NADP(+)]"/>
    <property type="match status" value="1"/>
</dbReference>
<dbReference type="SUPFAM" id="SSF53720">
    <property type="entry name" value="ALDH-like"/>
    <property type="match status" value="1"/>
</dbReference>
<comment type="similarity">
    <text evidence="1">Belongs to the aldehyde dehydrogenase family.</text>
</comment>
<protein>
    <submittedName>
        <fullName evidence="5">NAD-dependent succinate-semialdehyde dehydrogenase</fullName>
    </submittedName>
</protein>
<dbReference type="InterPro" id="IPR016162">
    <property type="entry name" value="Ald_DH_N"/>
</dbReference>
<reference evidence="5" key="2">
    <citation type="submission" date="2022-09" db="EMBL/GenBank/DDBJ databases">
        <title>Rouxiella aceris sp. nov., isolated from tree sap and emended description of the genus Rhouxiella.</title>
        <authorList>
            <person name="Kim I.S."/>
        </authorList>
    </citation>
    <scope>NUCLEOTIDE SEQUENCE</scope>
    <source>
        <strain evidence="5">SAP-2</strain>
    </source>
</reference>
<evidence type="ECO:0000313" key="5">
    <source>
        <dbReference type="EMBL" id="MBF6635497.1"/>
    </source>
</evidence>
<evidence type="ECO:0000256" key="2">
    <source>
        <dbReference type="ARBA" id="ARBA00022857"/>
    </source>
</evidence>
<dbReference type="AlphaFoldDB" id="A0AA40WYQ8"/>
<organism evidence="5 6">
    <name type="scientific">Rouxiella silvae</name>
    <dbReference type="NCBI Taxonomy" id="1646373"/>
    <lineage>
        <taxon>Bacteria</taxon>
        <taxon>Pseudomonadati</taxon>
        <taxon>Pseudomonadota</taxon>
        <taxon>Gammaproteobacteria</taxon>
        <taxon>Enterobacterales</taxon>
        <taxon>Yersiniaceae</taxon>
        <taxon>Rouxiella</taxon>
    </lineage>
</organism>
<keyword evidence="3" id="KW-0560">Oxidoreductase</keyword>
<dbReference type="RefSeq" id="WP_194977434.1">
    <property type="nucleotide sequence ID" value="NZ_JADMKS010000001.1"/>
</dbReference>
<evidence type="ECO:0000256" key="1">
    <source>
        <dbReference type="ARBA" id="ARBA00009986"/>
    </source>
</evidence>
<reference evidence="5" key="1">
    <citation type="submission" date="2020-11" db="EMBL/GenBank/DDBJ databases">
        <authorList>
            <person name="Lee S.D."/>
        </authorList>
    </citation>
    <scope>NUCLEOTIDE SEQUENCE</scope>
    <source>
        <strain evidence="5">SAP-2</strain>
    </source>
</reference>
<dbReference type="Gene3D" id="3.40.309.10">
    <property type="entry name" value="Aldehyde Dehydrogenase, Chain A, domain 2"/>
    <property type="match status" value="1"/>
</dbReference>
<name>A0AA40WYQ8_9GAMM</name>
<dbReference type="InterPro" id="IPR016163">
    <property type="entry name" value="Ald_DH_C"/>
</dbReference>
<keyword evidence="2" id="KW-0521">NADP</keyword>
<dbReference type="Proteomes" id="UP000705283">
    <property type="component" value="Unassembled WGS sequence"/>
</dbReference>
<dbReference type="FunFam" id="3.40.309.10:FF:000009">
    <property type="entry name" value="Aldehyde dehydrogenase A"/>
    <property type="match status" value="1"/>
</dbReference>
<dbReference type="InterPro" id="IPR016161">
    <property type="entry name" value="Ald_DH/histidinol_DH"/>
</dbReference>
<dbReference type="Gene3D" id="3.40.605.10">
    <property type="entry name" value="Aldehyde Dehydrogenase, Chain A, domain 1"/>
    <property type="match status" value="1"/>
</dbReference>